<reference evidence="7 8" key="1">
    <citation type="journal article" date="2016" name="Nat. Commun.">
        <title>Thousands of microbial genomes shed light on interconnected biogeochemical processes in an aquifer system.</title>
        <authorList>
            <person name="Anantharaman K."/>
            <person name="Brown C.T."/>
            <person name="Hug L.A."/>
            <person name="Sharon I."/>
            <person name="Castelle C.J."/>
            <person name="Probst A.J."/>
            <person name="Thomas B.C."/>
            <person name="Singh A."/>
            <person name="Wilkins M.J."/>
            <person name="Karaoz U."/>
            <person name="Brodie E.L."/>
            <person name="Williams K.H."/>
            <person name="Hubbard S.S."/>
            <person name="Banfield J.F."/>
        </authorList>
    </citation>
    <scope>NUCLEOTIDE SEQUENCE [LARGE SCALE GENOMIC DNA]</scope>
</reference>
<dbReference type="PANTHER" id="PTHR10746">
    <property type="entry name" value="50S RIBOSOMAL PROTEIN L4"/>
    <property type="match status" value="1"/>
</dbReference>
<comment type="subunit">
    <text evidence="5">Part of the 50S ribosomal subunit.</text>
</comment>
<keyword evidence="3 5" id="KW-0687">Ribonucleoprotein</keyword>
<dbReference type="SUPFAM" id="SSF52166">
    <property type="entry name" value="Ribosomal protein L4"/>
    <property type="match status" value="1"/>
</dbReference>
<comment type="function">
    <text evidence="5">One of the primary rRNA binding proteins, this protein initially binds near the 5'-end of the 23S rRNA. It is important during the early stages of 50S assembly. It makes multiple contacts with different domains of the 23S rRNA in the assembled 50S subunit and ribosome.</text>
</comment>
<evidence type="ECO:0000313" key="8">
    <source>
        <dbReference type="Proteomes" id="UP000177090"/>
    </source>
</evidence>
<comment type="function">
    <text evidence="5">Forms part of the polypeptide exit tunnel.</text>
</comment>
<dbReference type="GO" id="GO:0003735">
    <property type="term" value="F:structural constituent of ribosome"/>
    <property type="evidence" value="ECO:0007669"/>
    <property type="project" value="InterPro"/>
</dbReference>
<evidence type="ECO:0000256" key="1">
    <source>
        <dbReference type="ARBA" id="ARBA00010528"/>
    </source>
</evidence>
<protein>
    <recommendedName>
        <fullName evidence="4 5">Large ribosomal subunit protein uL4</fullName>
    </recommendedName>
</protein>
<evidence type="ECO:0000256" key="3">
    <source>
        <dbReference type="ARBA" id="ARBA00023274"/>
    </source>
</evidence>
<dbReference type="InterPro" id="IPR013005">
    <property type="entry name" value="Ribosomal_uL4-like"/>
</dbReference>
<evidence type="ECO:0000256" key="2">
    <source>
        <dbReference type="ARBA" id="ARBA00022980"/>
    </source>
</evidence>
<dbReference type="Gene3D" id="3.40.1370.10">
    <property type="match status" value="1"/>
</dbReference>
<feature type="region of interest" description="Disordered" evidence="6">
    <location>
        <begin position="43"/>
        <end position="97"/>
    </location>
</feature>
<evidence type="ECO:0000256" key="6">
    <source>
        <dbReference type="SAM" id="MobiDB-lite"/>
    </source>
</evidence>
<dbReference type="GO" id="GO:0006412">
    <property type="term" value="P:translation"/>
    <property type="evidence" value="ECO:0007669"/>
    <property type="project" value="UniProtKB-UniRule"/>
</dbReference>
<dbReference type="GO" id="GO:0005840">
    <property type="term" value="C:ribosome"/>
    <property type="evidence" value="ECO:0007669"/>
    <property type="project" value="UniProtKB-KW"/>
</dbReference>
<comment type="similarity">
    <text evidence="1 5">Belongs to the universal ribosomal protein uL4 family.</text>
</comment>
<evidence type="ECO:0000256" key="4">
    <source>
        <dbReference type="ARBA" id="ARBA00035244"/>
    </source>
</evidence>
<dbReference type="Proteomes" id="UP000177090">
    <property type="component" value="Unassembled WGS sequence"/>
</dbReference>
<dbReference type="HAMAP" id="MF_01328_B">
    <property type="entry name" value="Ribosomal_uL4_B"/>
    <property type="match status" value="1"/>
</dbReference>
<accession>A0A1G2QMY1</accession>
<dbReference type="AlphaFoldDB" id="A0A1G2QMY1"/>
<dbReference type="GO" id="GO:0019843">
    <property type="term" value="F:rRNA binding"/>
    <property type="evidence" value="ECO:0007669"/>
    <property type="project" value="UniProtKB-UniRule"/>
</dbReference>
<proteinExistence type="inferred from homology"/>
<organism evidence="7 8">
    <name type="scientific">Candidatus Vogelbacteria bacterium RIFOXYD1_FULL_51_18</name>
    <dbReference type="NCBI Taxonomy" id="1802440"/>
    <lineage>
        <taxon>Bacteria</taxon>
        <taxon>Candidatus Vogeliibacteriota</taxon>
    </lineage>
</organism>
<evidence type="ECO:0000313" key="7">
    <source>
        <dbReference type="EMBL" id="OHA61352.1"/>
    </source>
</evidence>
<evidence type="ECO:0000256" key="5">
    <source>
        <dbReference type="HAMAP-Rule" id="MF_01328"/>
    </source>
</evidence>
<keyword evidence="2 5" id="KW-0689">Ribosomal protein</keyword>
<comment type="caution">
    <text evidence="7">The sequence shown here is derived from an EMBL/GenBank/DDBJ whole genome shotgun (WGS) entry which is preliminary data.</text>
</comment>
<dbReference type="STRING" id="1802440.A2569_00680"/>
<sequence length="221" mass="24568">MEQELYTWEGKKAGTVTVPEELFALPWNADLVHQVITAMQSNARAGTAHAKGRGEVRGGGRKPWRQKGTGRARHGSSRSPIWKGGGVTHGPTNERNYDRKISKKMRNKALLTVLSQKLRDKELLFVQSSVLKAPKTKEAAARLGSLAEALGYPHLRYLRGKRALITTPTLEEAMVRSFRNIPSARVEELRTVSPLDLISYQYVIMESPAESLKALAGRVKK</sequence>
<keyword evidence="5" id="KW-0694">RNA-binding</keyword>
<dbReference type="InterPro" id="IPR002136">
    <property type="entry name" value="Ribosomal_uL4"/>
</dbReference>
<dbReference type="GO" id="GO:1990904">
    <property type="term" value="C:ribonucleoprotein complex"/>
    <property type="evidence" value="ECO:0007669"/>
    <property type="project" value="UniProtKB-KW"/>
</dbReference>
<name>A0A1G2QMY1_9BACT</name>
<gene>
    <name evidence="5" type="primary">rplD</name>
    <name evidence="7" type="ORF">A2569_00680</name>
</gene>
<dbReference type="InterPro" id="IPR023574">
    <property type="entry name" value="Ribosomal_uL4_dom_sf"/>
</dbReference>
<keyword evidence="5" id="KW-0699">rRNA-binding</keyword>
<dbReference type="NCBIfam" id="TIGR03953">
    <property type="entry name" value="rplD_bact"/>
    <property type="match status" value="1"/>
</dbReference>
<dbReference type="Pfam" id="PF00573">
    <property type="entry name" value="Ribosomal_L4"/>
    <property type="match status" value="1"/>
</dbReference>
<dbReference type="PANTHER" id="PTHR10746:SF6">
    <property type="entry name" value="LARGE RIBOSOMAL SUBUNIT PROTEIN UL4M"/>
    <property type="match status" value="1"/>
</dbReference>
<dbReference type="EMBL" id="MHTL01000002">
    <property type="protein sequence ID" value="OHA61352.1"/>
    <property type="molecule type" value="Genomic_DNA"/>
</dbReference>
<feature type="compositionally biased region" description="Basic residues" evidence="6">
    <location>
        <begin position="59"/>
        <end position="76"/>
    </location>
</feature>